<sequence length="170" mass="18458">MVFDLNVLNGFYVASDLHPEAALMCLDSLRLPSCTRNPHVGSSVSFAWSFGSSLSGRTCVFVLLSCTRAVYKRHIDTLLNRSEPSGRVGVITGGIRALELRIMLIANYVIYGTSKADFLIASTPIGLSKIAGNVILSGDLMALQFEVYSTPPDISDRLKLLTGLVKWCIS</sequence>
<evidence type="ECO:0000313" key="2">
    <source>
        <dbReference type="Proteomes" id="UP001060085"/>
    </source>
</evidence>
<organism evidence="1 2">
    <name type="scientific">Catharanthus roseus</name>
    <name type="common">Madagascar periwinkle</name>
    <name type="synonym">Vinca rosea</name>
    <dbReference type="NCBI Taxonomy" id="4058"/>
    <lineage>
        <taxon>Eukaryota</taxon>
        <taxon>Viridiplantae</taxon>
        <taxon>Streptophyta</taxon>
        <taxon>Embryophyta</taxon>
        <taxon>Tracheophyta</taxon>
        <taxon>Spermatophyta</taxon>
        <taxon>Magnoliopsida</taxon>
        <taxon>eudicotyledons</taxon>
        <taxon>Gunneridae</taxon>
        <taxon>Pentapetalae</taxon>
        <taxon>asterids</taxon>
        <taxon>lamiids</taxon>
        <taxon>Gentianales</taxon>
        <taxon>Apocynaceae</taxon>
        <taxon>Rauvolfioideae</taxon>
        <taxon>Vinceae</taxon>
        <taxon>Catharanthinae</taxon>
        <taxon>Catharanthus</taxon>
    </lineage>
</organism>
<comment type="caution">
    <text evidence="1">The sequence shown here is derived from an EMBL/GenBank/DDBJ whole genome shotgun (WGS) entry which is preliminary data.</text>
</comment>
<name>A0ACC0B8K4_CATRO</name>
<evidence type="ECO:0000313" key="1">
    <source>
        <dbReference type="EMBL" id="KAI5668981.1"/>
    </source>
</evidence>
<reference evidence="2" key="1">
    <citation type="journal article" date="2023" name="Nat. Plants">
        <title>Single-cell RNA sequencing provides a high-resolution roadmap for understanding the multicellular compartmentation of specialized metabolism.</title>
        <authorList>
            <person name="Sun S."/>
            <person name="Shen X."/>
            <person name="Li Y."/>
            <person name="Li Y."/>
            <person name="Wang S."/>
            <person name="Li R."/>
            <person name="Zhang H."/>
            <person name="Shen G."/>
            <person name="Guo B."/>
            <person name="Wei J."/>
            <person name="Xu J."/>
            <person name="St-Pierre B."/>
            <person name="Chen S."/>
            <person name="Sun C."/>
        </authorList>
    </citation>
    <scope>NUCLEOTIDE SEQUENCE [LARGE SCALE GENOMIC DNA]</scope>
</reference>
<dbReference type="EMBL" id="CM044704">
    <property type="protein sequence ID" value="KAI5668981.1"/>
    <property type="molecule type" value="Genomic_DNA"/>
</dbReference>
<accession>A0ACC0B8K4</accession>
<keyword evidence="2" id="KW-1185">Reference proteome</keyword>
<gene>
    <name evidence="1" type="ORF">M9H77_18834</name>
</gene>
<protein>
    <submittedName>
        <fullName evidence="1">Uncharacterized protein</fullName>
    </submittedName>
</protein>
<dbReference type="Proteomes" id="UP001060085">
    <property type="component" value="Linkage Group LG04"/>
</dbReference>
<proteinExistence type="predicted"/>